<evidence type="ECO:0000259" key="12">
    <source>
        <dbReference type="Pfam" id="PF14842"/>
    </source>
</evidence>
<gene>
    <name evidence="13" type="primary">fliG</name>
    <name evidence="13" type="ORF">FJ693_08825</name>
</gene>
<dbReference type="Pfam" id="PF14842">
    <property type="entry name" value="FliG_N"/>
    <property type="match status" value="1"/>
</dbReference>
<dbReference type="InterPro" id="IPR000090">
    <property type="entry name" value="Flg_Motor_Flig"/>
</dbReference>
<evidence type="ECO:0000256" key="3">
    <source>
        <dbReference type="ARBA" id="ARBA00010299"/>
    </source>
</evidence>
<keyword evidence="6" id="KW-0145">Chemotaxis</keyword>
<comment type="similarity">
    <text evidence="3">Belongs to the FliG family.</text>
</comment>
<keyword evidence="13" id="KW-0969">Cilium</keyword>
<protein>
    <recommendedName>
        <fullName evidence="4">Flagellar motor switch protein FliG</fullName>
    </recommendedName>
</protein>
<keyword evidence="7" id="KW-0283">Flagellar rotation</keyword>
<keyword evidence="8" id="KW-0472">Membrane</keyword>
<dbReference type="Proteomes" id="UP000318693">
    <property type="component" value="Unassembled WGS sequence"/>
</dbReference>
<evidence type="ECO:0000256" key="7">
    <source>
        <dbReference type="ARBA" id="ARBA00022779"/>
    </source>
</evidence>
<feature type="domain" description="Flagellar motor switch protein FliG N-terminal" evidence="12">
    <location>
        <begin position="9"/>
        <end position="113"/>
    </location>
</feature>
<dbReference type="PIRSF" id="PIRSF003161">
    <property type="entry name" value="FliG"/>
    <property type="match status" value="1"/>
</dbReference>
<feature type="domain" description="Flagellar motor switch protein FliG middle" evidence="11">
    <location>
        <begin position="122"/>
        <end position="193"/>
    </location>
</feature>
<evidence type="ECO:0000256" key="4">
    <source>
        <dbReference type="ARBA" id="ARBA00021870"/>
    </source>
</evidence>
<dbReference type="InterPro" id="IPR032779">
    <property type="entry name" value="FliG_M"/>
</dbReference>
<accession>A0A552WSC6</accession>
<dbReference type="EMBL" id="VJXR01000020">
    <property type="protein sequence ID" value="TRW45624.1"/>
    <property type="molecule type" value="Genomic_DNA"/>
</dbReference>
<evidence type="ECO:0000256" key="6">
    <source>
        <dbReference type="ARBA" id="ARBA00022500"/>
    </source>
</evidence>
<dbReference type="GO" id="GO:0005886">
    <property type="term" value="C:plasma membrane"/>
    <property type="evidence" value="ECO:0007669"/>
    <property type="project" value="UniProtKB-SubCell"/>
</dbReference>
<dbReference type="PRINTS" id="PR00954">
    <property type="entry name" value="FLGMOTORFLIG"/>
</dbReference>
<organism evidence="13 14">
    <name type="scientific">Georgenia yuyongxinii</name>
    <dbReference type="NCBI Taxonomy" id="2589797"/>
    <lineage>
        <taxon>Bacteria</taxon>
        <taxon>Bacillati</taxon>
        <taxon>Actinomycetota</taxon>
        <taxon>Actinomycetes</taxon>
        <taxon>Micrococcales</taxon>
        <taxon>Bogoriellaceae</taxon>
        <taxon>Georgenia</taxon>
    </lineage>
</organism>
<dbReference type="Gene3D" id="1.10.220.30">
    <property type="match status" value="3"/>
</dbReference>
<evidence type="ECO:0000256" key="9">
    <source>
        <dbReference type="ARBA" id="ARBA00023143"/>
    </source>
</evidence>
<evidence type="ECO:0000256" key="2">
    <source>
        <dbReference type="ARBA" id="ARBA00004413"/>
    </source>
</evidence>
<dbReference type="GO" id="GO:0006935">
    <property type="term" value="P:chemotaxis"/>
    <property type="evidence" value="ECO:0007669"/>
    <property type="project" value="UniProtKB-KW"/>
</dbReference>
<comment type="subcellular location">
    <subcellularLocation>
        <location evidence="1">Bacterial flagellum basal body</location>
    </subcellularLocation>
    <subcellularLocation>
        <location evidence="2">Cell membrane</location>
        <topology evidence="2">Peripheral membrane protein</topology>
        <orientation evidence="2">Cytoplasmic side</orientation>
    </subcellularLocation>
</comment>
<dbReference type="Pfam" id="PF14841">
    <property type="entry name" value="FliG_M"/>
    <property type="match status" value="1"/>
</dbReference>
<dbReference type="GO" id="GO:0071973">
    <property type="term" value="P:bacterial-type flagellum-dependent cell motility"/>
    <property type="evidence" value="ECO:0007669"/>
    <property type="project" value="InterPro"/>
</dbReference>
<evidence type="ECO:0000256" key="8">
    <source>
        <dbReference type="ARBA" id="ARBA00023136"/>
    </source>
</evidence>
<comment type="caution">
    <text evidence="13">The sequence shown here is derived from an EMBL/GenBank/DDBJ whole genome shotgun (WGS) entry which is preliminary data.</text>
</comment>
<evidence type="ECO:0000256" key="1">
    <source>
        <dbReference type="ARBA" id="ARBA00004117"/>
    </source>
</evidence>
<keyword evidence="9" id="KW-0975">Bacterial flagellum</keyword>
<evidence type="ECO:0000313" key="14">
    <source>
        <dbReference type="Proteomes" id="UP000318693"/>
    </source>
</evidence>
<dbReference type="AlphaFoldDB" id="A0A552WSC6"/>
<keyword evidence="13" id="KW-0966">Cell projection</keyword>
<dbReference type="InterPro" id="IPR028263">
    <property type="entry name" value="FliG_N"/>
</dbReference>
<evidence type="ECO:0000259" key="11">
    <source>
        <dbReference type="Pfam" id="PF14841"/>
    </source>
</evidence>
<dbReference type="Pfam" id="PF01706">
    <property type="entry name" value="FliG_C"/>
    <property type="match status" value="1"/>
</dbReference>
<dbReference type="PANTHER" id="PTHR30534">
    <property type="entry name" value="FLAGELLAR MOTOR SWITCH PROTEIN FLIG"/>
    <property type="match status" value="1"/>
</dbReference>
<evidence type="ECO:0000256" key="5">
    <source>
        <dbReference type="ARBA" id="ARBA00022475"/>
    </source>
</evidence>
<keyword evidence="13" id="KW-0282">Flagellum</keyword>
<name>A0A552WSC6_9MICO</name>
<dbReference type="GO" id="GO:0003774">
    <property type="term" value="F:cytoskeletal motor activity"/>
    <property type="evidence" value="ECO:0007669"/>
    <property type="project" value="InterPro"/>
</dbReference>
<dbReference type="InterPro" id="IPR011002">
    <property type="entry name" value="FliG_a-hlx"/>
</dbReference>
<keyword evidence="5" id="KW-1003">Cell membrane</keyword>
<keyword evidence="14" id="KW-1185">Reference proteome</keyword>
<reference evidence="13 14" key="1">
    <citation type="submission" date="2019-07" db="EMBL/GenBank/DDBJ databases">
        <title>Georgenia wutianyii sp. nov. and Georgenia *** sp. nov. isolated from plateau pika (Ochotona curzoniae) in the Qinghai-Tibet plateau of China.</title>
        <authorList>
            <person name="Tian Z."/>
        </authorList>
    </citation>
    <scope>NUCLEOTIDE SEQUENCE [LARGE SCALE GENOMIC DNA]</scope>
    <source>
        <strain evidence="13 14">Z446</strain>
    </source>
</reference>
<evidence type="ECO:0000259" key="10">
    <source>
        <dbReference type="Pfam" id="PF01706"/>
    </source>
</evidence>
<dbReference type="SUPFAM" id="SSF48029">
    <property type="entry name" value="FliG"/>
    <property type="match status" value="2"/>
</dbReference>
<dbReference type="InterPro" id="IPR023087">
    <property type="entry name" value="Flg_Motor_Flig_C"/>
</dbReference>
<sequence length="341" mass="37042">MSVTTGVGQLTATQKAAVVLLQIGHERAAKVLAELSEQEVEEITAEIVRIENVPQGTADAVMKEFHRQLSTGAPTIGHGGLSYAQRLLEASFGPEKAAGVLNRLSTMMAGQPFDFLQQADARQVQSLISGEHPQTMALVLAHLRADRASAIMAGLEPELRTDVAHRIALMERASPEVVKIVAENIERKATAVLTPGDMTAVGGVQPLVEILNRSDPGTEKQILDALGERDSDLAEQVRGMMFTFEDIILLDDRAVQLVMRQVDIATLAVALKGAPTTVSDKTRRNLSERARDNLREEMDLSGPVRLSEVQDARGQIITVIRSLEESGQIVIRRDGEDDYVS</sequence>
<evidence type="ECO:0000313" key="13">
    <source>
        <dbReference type="EMBL" id="TRW45624.1"/>
    </source>
</evidence>
<dbReference type="GO" id="GO:0009425">
    <property type="term" value="C:bacterial-type flagellum basal body"/>
    <property type="evidence" value="ECO:0007669"/>
    <property type="project" value="UniProtKB-SubCell"/>
</dbReference>
<proteinExistence type="inferred from homology"/>
<dbReference type="PANTHER" id="PTHR30534:SF0">
    <property type="entry name" value="FLAGELLAR MOTOR SWITCH PROTEIN FLIG"/>
    <property type="match status" value="1"/>
</dbReference>
<dbReference type="NCBIfam" id="TIGR00207">
    <property type="entry name" value="fliG"/>
    <property type="match status" value="1"/>
</dbReference>
<feature type="domain" description="Flagellar motor switch protein FliG C-terminal" evidence="10">
    <location>
        <begin position="225"/>
        <end position="331"/>
    </location>
</feature>
<dbReference type="RefSeq" id="WP_143418174.1">
    <property type="nucleotide sequence ID" value="NZ_VJXR01000020.1"/>
</dbReference>